<organism evidence="1 2">
    <name type="scientific">Vitis vinifera</name>
    <name type="common">Grape</name>
    <dbReference type="NCBI Taxonomy" id="29760"/>
    <lineage>
        <taxon>Eukaryota</taxon>
        <taxon>Viridiplantae</taxon>
        <taxon>Streptophyta</taxon>
        <taxon>Embryophyta</taxon>
        <taxon>Tracheophyta</taxon>
        <taxon>Spermatophyta</taxon>
        <taxon>Magnoliopsida</taxon>
        <taxon>eudicotyledons</taxon>
        <taxon>Gunneridae</taxon>
        <taxon>Pentapetalae</taxon>
        <taxon>rosids</taxon>
        <taxon>Vitales</taxon>
        <taxon>Vitaceae</taxon>
        <taxon>Viteae</taxon>
        <taxon>Vitis</taxon>
    </lineage>
</organism>
<gene>
    <name evidence="1" type="ORF">CK203_090002</name>
</gene>
<dbReference type="Proteomes" id="UP000288805">
    <property type="component" value="Unassembled WGS sequence"/>
</dbReference>
<name>A0A438BSE6_VITVI</name>
<comment type="caution">
    <text evidence="1">The sequence shown here is derived from an EMBL/GenBank/DDBJ whole genome shotgun (WGS) entry which is preliminary data.</text>
</comment>
<reference evidence="1 2" key="1">
    <citation type="journal article" date="2018" name="PLoS Genet.">
        <title>Population sequencing reveals clonal diversity and ancestral inbreeding in the grapevine cultivar Chardonnay.</title>
        <authorList>
            <person name="Roach M.J."/>
            <person name="Johnson D.L."/>
            <person name="Bohlmann J."/>
            <person name="van Vuuren H.J."/>
            <person name="Jones S.J."/>
            <person name="Pretorius I.S."/>
            <person name="Schmidt S.A."/>
            <person name="Borneman A.R."/>
        </authorList>
    </citation>
    <scope>NUCLEOTIDE SEQUENCE [LARGE SCALE GENOMIC DNA]</scope>
    <source>
        <strain evidence="2">cv. Chardonnay</strain>
        <tissue evidence="1">Leaf</tissue>
    </source>
</reference>
<proteinExistence type="predicted"/>
<dbReference type="EMBL" id="QGNW01002643">
    <property type="protein sequence ID" value="RVW13894.1"/>
    <property type="molecule type" value="Genomic_DNA"/>
</dbReference>
<evidence type="ECO:0000313" key="1">
    <source>
        <dbReference type="EMBL" id="RVW13894.1"/>
    </source>
</evidence>
<dbReference type="AlphaFoldDB" id="A0A438BSE6"/>
<evidence type="ECO:0000313" key="2">
    <source>
        <dbReference type="Proteomes" id="UP000288805"/>
    </source>
</evidence>
<protein>
    <submittedName>
        <fullName evidence="1">Uncharacterized protein</fullName>
    </submittedName>
</protein>
<accession>A0A438BSE6</accession>
<sequence length="56" mass="6121">MPVCLRQQMRWPAEGGGEATPDRSFYRKETEGRFAAALGCTKRGARTGVCCREGGN</sequence>